<dbReference type="EMBL" id="PKMF04000055">
    <property type="protein sequence ID" value="KAK7854390.1"/>
    <property type="molecule type" value="Genomic_DNA"/>
</dbReference>
<protein>
    <submittedName>
        <fullName evidence="1">Digalactosyldiacylglycerol synthase 1</fullName>
    </submittedName>
</protein>
<evidence type="ECO:0000313" key="2">
    <source>
        <dbReference type="Proteomes" id="UP000237347"/>
    </source>
</evidence>
<comment type="caution">
    <text evidence="1">The sequence shown here is derived from an EMBL/GenBank/DDBJ whole genome shotgun (WGS) entry which is preliminary data.</text>
</comment>
<organism evidence="1 2">
    <name type="scientific">Quercus suber</name>
    <name type="common">Cork oak</name>
    <dbReference type="NCBI Taxonomy" id="58331"/>
    <lineage>
        <taxon>Eukaryota</taxon>
        <taxon>Viridiplantae</taxon>
        <taxon>Streptophyta</taxon>
        <taxon>Embryophyta</taxon>
        <taxon>Tracheophyta</taxon>
        <taxon>Spermatophyta</taxon>
        <taxon>Magnoliopsida</taxon>
        <taxon>eudicotyledons</taxon>
        <taxon>Gunneridae</taxon>
        <taxon>Pentapetalae</taxon>
        <taxon>rosids</taxon>
        <taxon>fabids</taxon>
        <taxon>Fagales</taxon>
        <taxon>Fagaceae</taxon>
        <taxon>Quercus</taxon>
    </lineage>
</organism>
<dbReference type="Proteomes" id="UP000237347">
    <property type="component" value="Unassembled WGS sequence"/>
</dbReference>
<proteinExistence type="predicted"/>
<name>A0AAW0LSI7_QUESU</name>
<keyword evidence="2" id="KW-1185">Reference proteome</keyword>
<reference evidence="1 2" key="1">
    <citation type="journal article" date="2018" name="Sci. Data">
        <title>The draft genome sequence of cork oak.</title>
        <authorList>
            <person name="Ramos A.M."/>
            <person name="Usie A."/>
            <person name="Barbosa P."/>
            <person name="Barros P.M."/>
            <person name="Capote T."/>
            <person name="Chaves I."/>
            <person name="Simoes F."/>
            <person name="Abreu I."/>
            <person name="Carrasquinho I."/>
            <person name="Faro C."/>
            <person name="Guimaraes J.B."/>
            <person name="Mendonca D."/>
            <person name="Nobrega F."/>
            <person name="Rodrigues L."/>
            <person name="Saibo N.J.M."/>
            <person name="Varela M.C."/>
            <person name="Egas C."/>
            <person name="Matos J."/>
            <person name="Miguel C.M."/>
            <person name="Oliveira M.M."/>
            <person name="Ricardo C.P."/>
            <person name="Goncalves S."/>
        </authorList>
    </citation>
    <scope>NUCLEOTIDE SEQUENCE [LARGE SCALE GENOMIC DNA]</scope>
    <source>
        <strain evidence="2">cv. HL8</strain>
    </source>
</reference>
<dbReference type="AlphaFoldDB" id="A0AAW0LSI7"/>
<sequence>MDNENQATTSSSSSSNSSMFSFISKGWREVRDSTDVDIQLMCHRANMFKNLATSFDRELENFFNSATTLFSVPAIQSPPVEINFVKRLQLKFLEFRRVYSSPDFNKKVLEKWTSRSRLRIDLSAIRNAIVADVEDGDGVIDFDRVRKSCLWGWGWSC</sequence>
<accession>A0AAW0LSI7</accession>
<evidence type="ECO:0000313" key="1">
    <source>
        <dbReference type="EMBL" id="KAK7854390.1"/>
    </source>
</evidence>
<gene>
    <name evidence="1" type="primary">DGD1_0</name>
    <name evidence="1" type="ORF">CFP56_032271</name>
</gene>